<keyword evidence="2" id="KW-1185">Reference proteome</keyword>
<dbReference type="AlphaFoldDB" id="A0A916DQ72"/>
<sequence length="258" mass="29458">MRLKKHVFKAPIFILIFLIFYSCTITKNQRTKDQDSEGILLYGEAVQKNDSYANIKGTVPRFRAMMCGKFAQYLPDTTAEGGYSVWLVNDGRDSVVFYQLPVGNHHKVGYWVYQSQVLTSLPDNPVSQGFIKLEGLNRDTIKAIIHKAPDGFMPTTKETLNITQDVFKEIEWAKLEKAEGTNIIYYVRKSPLEYLGTSALFHAPSILEGKGFLSIYYRVSPQKIAMGRKGYNENKEYLGSAKEEYLLKQAMIDPNWLN</sequence>
<reference evidence="1" key="1">
    <citation type="submission" date="2022-09" db="EMBL/GenBank/DDBJ databases">
        <title>Aureispira anguillicida sp. nov., isolated from Leptocephalus of Japanese eel Anguilla japonica.</title>
        <authorList>
            <person name="Yuasa K."/>
            <person name="Mekata T."/>
            <person name="Ikunari K."/>
        </authorList>
    </citation>
    <scope>NUCLEOTIDE SEQUENCE</scope>
    <source>
        <strain evidence="1">EL160426</strain>
    </source>
</reference>
<evidence type="ECO:0000313" key="1">
    <source>
        <dbReference type="EMBL" id="BDS09925.1"/>
    </source>
</evidence>
<dbReference type="EMBL" id="AP026867">
    <property type="protein sequence ID" value="BDS09925.1"/>
    <property type="molecule type" value="Genomic_DNA"/>
</dbReference>
<name>A0A916DQ72_9BACT</name>
<evidence type="ECO:0000313" key="2">
    <source>
        <dbReference type="Proteomes" id="UP001060919"/>
    </source>
</evidence>
<dbReference type="PROSITE" id="PS51257">
    <property type="entry name" value="PROKAR_LIPOPROTEIN"/>
    <property type="match status" value="1"/>
</dbReference>
<dbReference type="Proteomes" id="UP001060919">
    <property type="component" value="Chromosome"/>
</dbReference>
<gene>
    <name evidence="1" type="ORF">AsAng_0006300</name>
</gene>
<proteinExistence type="predicted"/>
<accession>A0A916DQ72</accession>
<organism evidence="1 2">
    <name type="scientific">Aureispira anguillae</name>
    <dbReference type="NCBI Taxonomy" id="2864201"/>
    <lineage>
        <taxon>Bacteria</taxon>
        <taxon>Pseudomonadati</taxon>
        <taxon>Bacteroidota</taxon>
        <taxon>Saprospiria</taxon>
        <taxon>Saprospirales</taxon>
        <taxon>Saprospiraceae</taxon>
        <taxon>Aureispira</taxon>
    </lineage>
</organism>
<evidence type="ECO:0008006" key="3">
    <source>
        <dbReference type="Google" id="ProtNLM"/>
    </source>
</evidence>
<protein>
    <recommendedName>
        <fullName evidence="3">Lipoprotein</fullName>
    </recommendedName>
</protein>
<dbReference type="KEGG" id="aup:AsAng_0006300"/>
<dbReference type="RefSeq" id="WP_264791273.1">
    <property type="nucleotide sequence ID" value="NZ_AP026867.1"/>
</dbReference>